<comment type="similarity">
    <text evidence="4">Belongs to the cyclic nucleotide phosphodiesterase class-III family.</text>
</comment>
<evidence type="ECO:0000256" key="3">
    <source>
        <dbReference type="ARBA" id="ARBA00023004"/>
    </source>
</evidence>
<evidence type="ECO:0000256" key="4">
    <source>
        <dbReference type="ARBA" id="ARBA00025742"/>
    </source>
</evidence>
<name>A0ABS5G347_9BRAD</name>
<dbReference type="EMBL" id="JAFCLK010000006">
    <property type="protein sequence ID" value="MBR1135727.1"/>
    <property type="molecule type" value="Genomic_DNA"/>
</dbReference>
<keyword evidence="1" id="KW-0479">Metal-binding</keyword>
<proteinExistence type="inferred from homology"/>
<dbReference type="PANTHER" id="PTHR42988">
    <property type="entry name" value="PHOSPHOHYDROLASE"/>
    <property type="match status" value="1"/>
</dbReference>
<dbReference type="RefSeq" id="WP_041751364.1">
    <property type="nucleotide sequence ID" value="NZ_JABFDP010000002.1"/>
</dbReference>
<keyword evidence="2" id="KW-0378">Hydrolase</keyword>
<dbReference type="Gene3D" id="3.60.21.10">
    <property type="match status" value="1"/>
</dbReference>
<dbReference type="InterPro" id="IPR029052">
    <property type="entry name" value="Metallo-depent_PP-like"/>
</dbReference>
<accession>A0ABS5G347</accession>
<reference evidence="7" key="1">
    <citation type="journal article" date="2021" name="ISME J.">
        <title>Evolutionary origin and ecological implication of a unique nif island in free-living Bradyrhizobium lineages.</title>
        <authorList>
            <person name="Tao J."/>
        </authorList>
    </citation>
    <scope>NUCLEOTIDE SEQUENCE [LARGE SCALE GENOMIC DNA]</scope>
    <source>
        <strain evidence="7">SZCCT0094</strain>
    </source>
</reference>
<sequence>MAAFTLAHLSDPHLAPLPRPRLAELAGKRALGYLNWTRNRYKYHRRDILDLLVSDLHTQMPDQIAVTGDLVNFALESEFPLAQAWLKTVGPPDKVTAIPGNHDAYVRSTRLRFAESFAAYFGGDAPQEGPATFPSLRRRGPLALISLSSAVPSGPFMATGRLGSAQLAALEQLLQSIAHEQLFRVLLVHHPLRSANRMKRLTDAKDLIALLARHGVELILHGHDHVHSTIWIDGPERKIPTVGVPSASSIAHGHYPAAAYNIFAISRAGNHWRCDMTVRSVNDALRVREIRQVRLL</sequence>
<evidence type="ECO:0000313" key="7">
    <source>
        <dbReference type="Proteomes" id="UP001314635"/>
    </source>
</evidence>
<dbReference type="Proteomes" id="UP001314635">
    <property type="component" value="Unassembled WGS sequence"/>
</dbReference>
<dbReference type="InterPro" id="IPR004843">
    <property type="entry name" value="Calcineurin-like_PHP"/>
</dbReference>
<dbReference type="PANTHER" id="PTHR42988:SF2">
    <property type="entry name" value="CYCLIC NUCLEOTIDE PHOSPHODIESTERASE CBUA0032-RELATED"/>
    <property type="match status" value="1"/>
</dbReference>
<evidence type="ECO:0000256" key="2">
    <source>
        <dbReference type="ARBA" id="ARBA00022801"/>
    </source>
</evidence>
<protein>
    <submittedName>
        <fullName evidence="6">Metallophosphoesterase</fullName>
    </submittedName>
</protein>
<dbReference type="Pfam" id="PF00149">
    <property type="entry name" value="Metallophos"/>
    <property type="match status" value="1"/>
</dbReference>
<evidence type="ECO:0000256" key="1">
    <source>
        <dbReference type="ARBA" id="ARBA00022723"/>
    </source>
</evidence>
<evidence type="ECO:0000259" key="5">
    <source>
        <dbReference type="Pfam" id="PF00149"/>
    </source>
</evidence>
<keyword evidence="3" id="KW-0408">Iron</keyword>
<gene>
    <name evidence="6" type="ORF">JQ619_08115</name>
</gene>
<comment type="caution">
    <text evidence="6">The sequence shown here is derived from an EMBL/GenBank/DDBJ whole genome shotgun (WGS) entry which is preliminary data.</text>
</comment>
<feature type="domain" description="Calcineurin-like phosphoesterase" evidence="5">
    <location>
        <begin position="5"/>
        <end position="226"/>
    </location>
</feature>
<organism evidence="6 7">
    <name type="scientific">Bradyrhizobium denitrificans</name>
    <dbReference type="NCBI Taxonomy" id="2734912"/>
    <lineage>
        <taxon>Bacteria</taxon>
        <taxon>Pseudomonadati</taxon>
        <taxon>Pseudomonadota</taxon>
        <taxon>Alphaproteobacteria</taxon>
        <taxon>Hyphomicrobiales</taxon>
        <taxon>Nitrobacteraceae</taxon>
        <taxon>Bradyrhizobium</taxon>
    </lineage>
</organism>
<dbReference type="SUPFAM" id="SSF56300">
    <property type="entry name" value="Metallo-dependent phosphatases"/>
    <property type="match status" value="1"/>
</dbReference>
<evidence type="ECO:0000313" key="6">
    <source>
        <dbReference type="EMBL" id="MBR1135727.1"/>
    </source>
</evidence>
<keyword evidence="7" id="KW-1185">Reference proteome</keyword>
<dbReference type="InterPro" id="IPR050884">
    <property type="entry name" value="CNP_phosphodiesterase-III"/>
</dbReference>